<comment type="catalytic activity">
    <reaction evidence="2">
        <text>2 GTP = 3',3'-c-di-GMP + 2 diphosphate</text>
        <dbReference type="Rhea" id="RHEA:24898"/>
        <dbReference type="ChEBI" id="CHEBI:33019"/>
        <dbReference type="ChEBI" id="CHEBI:37565"/>
        <dbReference type="ChEBI" id="CHEBI:58805"/>
        <dbReference type="EC" id="2.7.7.65"/>
    </reaction>
</comment>
<accession>A0A7C3E1R7</accession>
<dbReference type="PANTHER" id="PTHR45138">
    <property type="entry name" value="REGULATORY COMPONENTS OF SENSORY TRANSDUCTION SYSTEM"/>
    <property type="match status" value="1"/>
</dbReference>
<dbReference type="Gene3D" id="3.30.70.270">
    <property type="match status" value="1"/>
</dbReference>
<dbReference type="InterPro" id="IPR050469">
    <property type="entry name" value="Diguanylate_Cyclase"/>
</dbReference>
<dbReference type="InterPro" id="IPR043128">
    <property type="entry name" value="Rev_trsase/Diguanyl_cyclase"/>
</dbReference>
<dbReference type="InterPro" id="IPR029787">
    <property type="entry name" value="Nucleotide_cyclase"/>
</dbReference>
<proteinExistence type="predicted"/>
<dbReference type="EMBL" id="DSVL01000313">
    <property type="protein sequence ID" value="HFH29868.1"/>
    <property type="molecule type" value="Genomic_DNA"/>
</dbReference>
<dbReference type="InterPro" id="IPR000160">
    <property type="entry name" value="GGDEF_dom"/>
</dbReference>
<dbReference type="SMART" id="SM00267">
    <property type="entry name" value="GGDEF"/>
    <property type="match status" value="1"/>
</dbReference>
<reference evidence="5" key="1">
    <citation type="journal article" date="2020" name="mSystems">
        <title>Genome- and Community-Level Interaction Insights into Carbon Utilization and Element Cycling Functions of Hydrothermarchaeota in Hydrothermal Sediment.</title>
        <authorList>
            <person name="Zhou Z."/>
            <person name="Liu Y."/>
            <person name="Xu W."/>
            <person name="Pan J."/>
            <person name="Luo Z.H."/>
            <person name="Li M."/>
        </authorList>
    </citation>
    <scope>NUCLEOTIDE SEQUENCE [LARGE SCALE GENOMIC DNA]</scope>
    <source>
        <strain evidence="5">SpSt-503</strain>
    </source>
</reference>
<name>A0A7C3E1R7_9SPIR</name>
<dbReference type="CDD" id="cd01949">
    <property type="entry name" value="GGDEF"/>
    <property type="match status" value="1"/>
</dbReference>
<dbReference type="PROSITE" id="PS50042">
    <property type="entry name" value="CNMP_BINDING_3"/>
    <property type="match status" value="1"/>
</dbReference>
<dbReference type="GO" id="GO:0043709">
    <property type="term" value="P:cell adhesion involved in single-species biofilm formation"/>
    <property type="evidence" value="ECO:0007669"/>
    <property type="project" value="TreeGrafter"/>
</dbReference>
<feature type="domain" description="GGDEF" evidence="4">
    <location>
        <begin position="213"/>
        <end position="355"/>
    </location>
</feature>
<dbReference type="NCBIfam" id="TIGR00254">
    <property type="entry name" value="GGDEF"/>
    <property type="match status" value="1"/>
</dbReference>
<evidence type="ECO:0000256" key="1">
    <source>
        <dbReference type="ARBA" id="ARBA00012528"/>
    </source>
</evidence>
<comment type="caution">
    <text evidence="5">The sequence shown here is derived from an EMBL/GenBank/DDBJ whole genome shotgun (WGS) entry which is preliminary data.</text>
</comment>
<dbReference type="SMART" id="SM00100">
    <property type="entry name" value="cNMP"/>
    <property type="match status" value="1"/>
</dbReference>
<evidence type="ECO:0000259" key="4">
    <source>
        <dbReference type="PROSITE" id="PS50887"/>
    </source>
</evidence>
<gene>
    <name evidence="5" type="ORF">ENS59_10220</name>
</gene>
<dbReference type="CDD" id="cd00038">
    <property type="entry name" value="CAP_ED"/>
    <property type="match status" value="1"/>
</dbReference>
<dbReference type="InterPro" id="IPR014710">
    <property type="entry name" value="RmlC-like_jellyroll"/>
</dbReference>
<organism evidence="5">
    <name type="scientific">Gracilinema caldarium</name>
    <dbReference type="NCBI Taxonomy" id="215591"/>
    <lineage>
        <taxon>Bacteria</taxon>
        <taxon>Pseudomonadati</taxon>
        <taxon>Spirochaetota</taxon>
        <taxon>Spirochaetia</taxon>
        <taxon>Spirochaetales</taxon>
        <taxon>Breznakiellaceae</taxon>
        <taxon>Gracilinema</taxon>
    </lineage>
</organism>
<dbReference type="AlphaFoldDB" id="A0A7C3E1R7"/>
<dbReference type="GO" id="GO:1902201">
    <property type="term" value="P:negative regulation of bacterial-type flagellum-dependent cell motility"/>
    <property type="evidence" value="ECO:0007669"/>
    <property type="project" value="TreeGrafter"/>
</dbReference>
<protein>
    <recommendedName>
        <fullName evidence="1">diguanylate cyclase</fullName>
        <ecNumber evidence="1">2.7.7.65</ecNumber>
    </recommendedName>
</protein>
<dbReference type="Gene3D" id="2.60.120.10">
    <property type="entry name" value="Jelly Rolls"/>
    <property type="match status" value="1"/>
</dbReference>
<evidence type="ECO:0000259" key="3">
    <source>
        <dbReference type="PROSITE" id="PS50042"/>
    </source>
</evidence>
<dbReference type="PANTHER" id="PTHR45138:SF9">
    <property type="entry name" value="DIGUANYLATE CYCLASE DGCM-RELATED"/>
    <property type="match status" value="1"/>
</dbReference>
<dbReference type="InterPro" id="IPR000595">
    <property type="entry name" value="cNMP-bd_dom"/>
</dbReference>
<evidence type="ECO:0000313" key="5">
    <source>
        <dbReference type="EMBL" id="HFH29868.1"/>
    </source>
</evidence>
<sequence>MAGWREQGCSIFCEYNQRGCILSKSPLENEALINSPLFTSMSDLEFNAVTAFLERRHYKKGEIIFSEGEAGREMFILLSGHVIATVNLGNGKQRKIYDFEPGRFFGEMAIIEDAPRSATCTATEETDVLVLQGLDFYRLIFEHPMIALKLLSSISRVMTSWLDESSRFLNDLLRWGETARLRAITDSLTGLYNRRFLEESLNSRLEGGGDVKRTISVLMMDLDRIHEINNAYGEAAGDHVIKLVAGAFRQVLRDADIAARLSGDEFAFVLPDTTMEEALQISERLRHTVASLRIPLKLKNSQDNSHETVVSIKTCLGVAVSPQHGSTGPALLAAADAALRKAKDQGRNRVAQWEQMSPERRAIAGAALKIA</sequence>
<evidence type="ECO:0000256" key="2">
    <source>
        <dbReference type="ARBA" id="ARBA00034247"/>
    </source>
</evidence>
<dbReference type="GO" id="GO:0052621">
    <property type="term" value="F:diguanylate cyclase activity"/>
    <property type="evidence" value="ECO:0007669"/>
    <property type="project" value="UniProtKB-EC"/>
</dbReference>
<dbReference type="Pfam" id="PF00990">
    <property type="entry name" value="GGDEF"/>
    <property type="match status" value="1"/>
</dbReference>
<dbReference type="EC" id="2.7.7.65" evidence="1"/>
<dbReference type="Pfam" id="PF00027">
    <property type="entry name" value="cNMP_binding"/>
    <property type="match status" value="1"/>
</dbReference>
<dbReference type="SUPFAM" id="SSF51206">
    <property type="entry name" value="cAMP-binding domain-like"/>
    <property type="match status" value="1"/>
</dbReference>
<dbReference type="SUPFAM" id="SSF55073">
    <property type="entry name" value="Nucleotide cyclase"/>
    <property type="match status" value="1"/>
</dbReference>
<dbReference type="InterPro" id="IPR018490">
    <property type="entry name" value="cNMP-bd_dom_sf"/>
</dbReference>
<dbReference type="PROSITE" id="PS50887">
    <property type="entry name" value="GGDEF"/>
    <property type="match status" value="1"/>
</dbReference>
<feature type="domain" description="Cyclic nucleotide-binding" evidence="3">
    <location>
        <begin position="37"/>
        <end position="157"/>
    </location>
</feature>
<dbReference type="GO" id="GO:0005886">
    <property type="term" value="C:plasma membrane"/>
    <property type="evidence" value="ECO:0007669"/>
    <property type="project" value="TreeGrafter"/>
</dbReference>